<sequence>MLKEDKVKWLVFAIVGLFAWFIFFLTTAPTIVFWDVGEFLACSVIFGVPHPPGTPLYVLLGRFMTILPLPLDTLYKLFHPGSYPVNTVLKITLIAMTTGALTASFVYLILYDLVRMLFKETPPIFAHIAGIFAGLMAVLAKVNWENSIEAETYTPANFIIVMLTWLALKWYKEKDDPASTRYLIFSGYLLTLGIGFHLTSFAFFPALLLFTFIAKRELYWDKNTLGLLGITFFLLASLQIAYEPGTLGIAVLILGIILMLYYLTSEVFKKFKGSDIPYEIIWIILALVYLAGLFTKSPYLIIGGALLITALVYYEAKLYQDWKGLAVLFMFLGFLLEITMVLRAIHNPYINEADPSTFKAFMDVLTRKQYGPMNMLPRKIPFFDQIRNYWVYFSWQYLHLLIPITVLGIFGIISHISKDRKTLALVGFTFLILSFGFLWYLNLKDSPSQPVNPLNPTEVRDRDYFYSGAYIFFALYAGFGLFEILRLIYENLKKKVLVPALFGILATAGAVFGQIYVFYPILDRSGNYLAEDYAYNLLISPGSKGKCVLFTNGDNDTFPLWADQTVLGIGTNVIIANMSLLNTNWHIYQIKHQGAPISFSDDVIKKLPPVFVTLDGKPMYLVDLMIRDIIATSGGYKTTDYVTYNPSKVFQGYDFPNVDFKIPRIYLASAEEFAKEVIEKADTFKMPIFFSMTVSPEHYDGWNQYLRLEGMAMRVMKTKQETPPEIKEGIDVERTIYLLRDDLPYNEYIEKYGEKIPPTETYRYRGVFNPKVYKDDNQERMIRNYASVTFRTALYYEYKGMYKEARDEWDFARAFLKQIKLDEYAITRELPYIYYKIANLSYMIGDYQKAIEAIDEINEKVQYAPFYSLKGKVLKASGNIDEAIQNFEVAVQLNPQDTESYMELVELYLKKGQKDKAQKALDNLLKVDSTNKWALEMKQKIF</sequence>
<feature type="transmembrane region" description="Helical" evidence="2">
    <location>
        <begin position="464"/>
        <end position="485"/>
    </location>
</feature>
<dbReference type="AlphaFoldDB" id="A0A7V3J9U1"/>
<gene>
    <name evidence="3" type="ORF">ENV41_01295</name>
</gene>
<dbReference type="PROSITE" id="PS50005">
    <property type="entry name" value="TPR"/>
    <property type="match status" value="2"/>
</dbReference>
<dbReference type="InterPro" id="IPR019734">
    <property type="entry name" value="TPR_rpt"/>
</dbReference>
<dbReference type="InterPro" id="IPR011990">
    <property type="entry name" value="TPR-like_helical_dom_sf"/>
</dbReference>
<protein>
    <submittedName>
        <fullName evidence="3">DUF2723 domain-containing protein</fullName>
    </submittedName>
</protein>
<feature type="transmembrane region" description="Helical" evidence="2">
    <location>
        <begin position="276"/>
        <end position="292"/>
    </location>
</feature>
<feature type="transmembrane region" description="Helical" evidence="2">
    <location>
        <begin position="9"/>
        <end position="34"/>
    </location>
</feature>
<feature type="transmembrane region" description="Helical" evidence="2">
    <location>
        <begin position="183"/>
        <end position="212"/>
    </location>
</feature>
<organism evidence="3">
    <name type="scientific">candidate division CPR3 bacterium</name>
    <dbReference type="NCBI Taxonomy" id="2268181"/>
    <lineage>
        <taxon>Bacteria</taxon>
        <taxon>Bacteria division CPR3</taxon>
    </lineage>
</organism>
<feature type="transmembrane region" description="Helical" evidence="2">
    <location>
        <begin position="247"/>
        <end position="264"/>
    </location>
</feature>
<feature type="transmembrane region" description="Helical" evidence="2">
    <location>
        <begin position="497"/>
        <end position="519"/>
    </location>
</feature>
<dbReference type="PANTHER" id="PTHR16214">
    <property type="entry name" value="TRANSMEMBRANE PROTEIN 260"/>
    <property type="match status" value="1"/>
</dbReference>
<evidence type="ECO:0000313" key="3">
    <source>
        <dbReference type="EMBL" id="HFZ08752.1"/>
    </source>
</evidence>
<proteinExistence type="predicted"/>
<comment type="caution">
    <text evidence="3">The sequence shown here is derived from an EMBL/GenBank/DDBJ whole genome shotgun (WGS) entry which is preliminary data.</text>
</comment>
<feature type="transmembrane region" description="Helical" evidence="2">
    <location>
        <begin position="298"/>
        <end position="314"/>
    </location>
</feature>
<keyword evidence="2" id="KW-1133">Transmembrane helix</keyword>
<evidence type="ECO:0000256" key="1">
    <source>
        <dbReference type="PROSITE-ProRule" id="PRU00339"/>
    </source>
</evidence>
<feature type="transmembrane region" description="Helical" evidence="2">
    <location>
        <begin position="423"/>
        <end position="441"/>
    </location>
</feature>
<dbReference type="InterPro" id="IPR021280">
    <property type="entry name" value="TMEM260-like"/>
</dbReference>
<keyword evidence="2" id="KW-0472">Membrane</keyword>
<feature type="repeat" description="TPR" evidence="1">
    <location>
        <begin position="864"/>
        <end position="897"/>
    </location>
</feature>
<feature type="transmembrane region" description="Helical" evidence="2">
    <location>
        <begin position="326"/>
        <end position="345"/>
    </location>
</feature>
<feature type="repeat" description="TPR" evidence="1">
    <location>
        <begin position="898"/>
        <end position="931"/>
    </location>
</feature>
<feature type="transmembrane region" description="Helical" evidence="2">
    <location>
        <begin position="224"/>
        <end position="241"/>
    </location>
</feature>
<name>A0A7V3J9U1_UNCC3</name>
<dbReference type="Pfam" id="PF11028">
    <property type="entry name" value="TMEM260-like"/>
    <property type="match status" value="1"/>
</dbReference>
<dbReference type="PANTHER" id="PTHR16214:SF3">
    <property type="entry name" value="TRANSMEMBRANE PROTEIN 260"/>
    <property type="match status" value="1"/>
</dbReference>
<dbReference type="InterPro" id="IPR052724">
    <property type="entry name" value="GT117_domain-containing"/>
</dbReference>
<keyword evidence="2" id="KW-0812">Transmembrane</keyword>
<feature type="transmembrane region" description="Helical" evidence="2">
    <location>
        <begin position="122"/>
        <end position="140"/>
    </location>
</feature>
<accession>A0A7V3J9U1</accession>
<reference evidence="3" key="1">
    <citation type="journal article" date="2020" name="mSystems">
        <title>Genome- and Community-Level Interaction Insights into Carbon Utilization and Element Cycling Functions of Hydrothermarchaeota in Hydrothermal Sediment.</title>
        <authorList>
            <person name="Zhou Z."/>
            <person name="Liu Y."/>
            <person name="Xu W."/>
            <person name="Pan J."/>
            <person name="Luo Z.H."/>
            <person name="Li M."/>
        </authorList>
    </citation>
    <scope>NUCLEOTIDE SEQUENCE [LARGE SCALE GENOMIC DNA]</scope>
    <source>
        <strain evidence="3">SpSt-757</strain>
    </source>
</reference>
<dbReference type="SUPFAM" id="SSF48452">
    <property type="entry name" value="TPR-like"/>
    <property type="match status" value="1"/>
</dbReference>
<feature type="transmembrane region" description="Helical" evidence="2">
    <location>
        <begin position="152"/>
        <end position="171"/>
    </location>
</feature>
<keyword evidence="1" id="KW-0802">TPR repeat</keyword>
<dbReference type="SMART" id="SM00028">
    <property type="entry name" value="TPR"/>
    <property type="match status" value="3"/>
</dbReference>
<dbReference type="Pfam" id="PF14559">
    <property type="entry name" value="TPR_19"/>
    <property type="match status" value="1"/>
</dbReference>
<dbReference type="Gene3D" id="1.25.40.10">
    <property type="entry name" value="Tetratricopeptide repeat domain"/>
    <property type="match status" value="1"/>
</dbReference>
<dbReference type="EMBL" id="DTGG01000040">
    <property type="protein sequence ID" value="HFZ08752.1"/>
    <property type="molecule type" value="Genomic_DNA"/>
</dbReference>
<feature type="transmembrane region" description="Helical" evidence="2">
    <location>
        <begin position="397"/>
        <end position="416"/>
    </location>
</feature>
<evidence type="ECO:0000256" key="2">
    <source>
        <dbReference type="SAM" id="Phobius"/>
    </source>
</evidence>
<feature type="transmembrane region" description="Helical" evidence="2">
    <location>
        <begin position="87"/>
        <end position="110"/>
    </location>
</feature>
<feature type="transmembrane region" description="Helical" evidence="2">
    <location>
        <begin position="54"/>
        <end position="75"/>
    </location>
</feature>